<evidence type="ECO:0000259" key="1">
    <source>
        <dbReference type="Pfam" id="PF03478"/>
    </source>
</evidence>
<dbReference type="PANTHER" id="PTHR44259">
    <property type="entry name" value="OS07G0183000 PROTEIN-RELATED"/>
    <property type="match status" value="1"/>
</dbReference>
<evidence type="ECO:0000313" key="3">
    <source>
        <dbReference type="Proteomes" id="UP000230069"/>
    </source>
</evidence>
<sequence length="307" mass="35153">MEEGSICFSIIDLPKHLWEFMIFPKLGLKDLTQCRAVCHSWKCMVAENPGYHHRLPCLSENKIYNIKFTRLVTEAFCNASSQGYLIMANGDEDTNVGNQLHPEEQLEEDRWLFHDLLFYKGMLYGLTRANILVSFEFVDSSKPLGYRALNMLPMNTHTPEEDTVYTNYLVESFGELLMVYRCRNIINDGIRVTHSTKKLLVFKLDQSSDLLKWVQVQSLGDQMLFLGQNSSVSVSATGIPGFKGSCIYFTDDNWLYFWLGYGSQPSCSDNGVFYLNDGRIESIFTPDDSHPMKSLPVSVTPRTIFHE</sequence>
<gene>
    <name evidence="2" type="ORF">AQUCO_00201052v1</name>
</gene>
<proteinExistence type="predicted"/>
<organism evidence="2 3">
    <name type="scientific">Aquilegia coerulea</name>
    <name type="common">Rocky mountain columbine</name>
    <dbReference type="NCBI Taxonomy" id="218851"/>
    <lineage>
        <taxon>Eukaryota</taxon>
        <taxon>Viridiplantae</taxon>
        <taxon>Streptophyta</taxon>
        <taxon>Embryophyta</taxon>
        <taxon>Tracheophyta</taxon>
        <taxon>Spermatophyta</taxon>
        <taxon>Magnoliopsida</taxon>
        <taxon>Ranunculales</taxon>
        <taxon>Ranunculaceae</taxon>
        <taxon>Thalictroideae</taxon>
        <taxon>Aquilegia</taxon>
    </lineage>
</organism>
<feature type="domain" description="KIB1-4 beta-propeller" evidence="1">
    <location>
        <begin position="109"/>
        <end position="266"/>
    </location>
</feature>
<dbReference type="SUPFAM" id="SSF81383">
    <property type="entry name" value="F-box domain"/>
    <property type="match status" value="1"/>
</dbReference>
<dbReference type="PANTHER" id="PTHR44259:SF114">
    <property type="entry name" value="OS06G0707300 PROTEIN"/>
    <property type="match status" value="1"/>
</dbReference>
<dbReference type="InterPro" id="IPR005174">
    <property type="entry name" value="KIB1-4_b-propeller"/>
</dbReference>
<accession>A0A2G5F605</accession>
<dbReference type="Proteomes" id="UP000230069">
    <property type="component" value="Unassembled WGS sequence"/>
</dbReference>
<dbReference type="Pfam" id="PF03478">
    <property type="entry name" value="Beta-prop_KIB1-4"/>
    <property type="match status" value="1"/>
</dbReference>
<dbReference type="InterPro" id="IPR036047">
    <property type="entry name" value="F-box-like_dom_sf"/>
</dbReference>
<keyword evidence="3" id="KW-1185">Reference proteome</keyword>
<dbReference type="EMBL" id="KZ305019">
    <property type="protein sequence ID" value="PIA63441.1"/>
    <property type="molecule type" value="Genomic_DNA"/>
</dbReference>
<dbReference type="InParanoid" id="A0A2G5F605"/>
<dbReference type="OrthoDB" id="642536at2759"/>
<reference evidence="2 3" key="1">
    <citation type="submission" date="2017-09" db="EMBL/GenBank/DDBJ databases">
        <title>WGS assembly of Aquilegia coerulea Goldsmith.</title>
        <authorList>
            <person name="Hodges S."/>
            <person name="Kramer E."/>
            <person name="Nordborg M."/>
            <person name="Tomkins J."/>
            <person name="Borevitz J."/>
            <person name="Derieg N."/>
            <person name="Yan J."/>
            <person name="Mihaltcheva S."/>
            <person name="Hayes R.D."/>
            <person name="Rokhsar D."/>
        </authorList>
    </citation>
    <scope>NUCLEOTIDE SEQUENCE [LARGE SCALE GENOMIC DNA]</scope>
    <source>
        <strain evidence="3">cv. Goldsmith</strain>
    </source>
</reference>
<protein>
    <recommendedName>
        <fullName evidence="1">KIB1-4 beta-propeller domain-containing protein</fullName>
    </recommendedName>
</protein>
<dbReference type="AlphaFoldDB" id="A0A2G5F605"/>
<dbReference type="STRING" id="218851.A0A2G5F605"/>
<evidence type="ECO:0000313" key="2">
    <source>
        <dbReference type="EMBL" id="PIA63441.1"/>
    </source>
</evidence>
<dbReference type="InterPro" id="IPR050942">
    <property type="entry name" value="F-box_BR-signaling"/>
</dbReference>
<name>A0A2G5F605_AQUCA</name>